<dbReference type="InterPro" id="IPR023213">
    <property type="entry name" value="CAT-like_dom_sf"/>
</dbReference>
<dbReference type="Gene3D" id="3.30.559.10">
    <property type="entry name" value="Chloramphenicol acetyltransferase-like domain"/>
    <property type="match status" value="1"/>
</dbReference>
<proteinExistence type="predicted"/>
<evidence type="ECO:0000313" key="2">
    <source>
        <dbReference type="Proteomes" id="UP000266234"/>
    </source>
</evidence>
<evidence type="ECO:0008006" key="3">
    <source>
        <dbReference type="Google" id="ProtNLM"/>
    </source>
</evidence>
<organism evidence="1 2">
    <name type="scientific">Fusarium longipes</name>
    <dbReference type="NCBI Taxonomy" id="694270"/>
    <lineage>
        <taxon>Eukaryota</taxon>
        <taxon>Fungi</taxon>
        <taxon>Dikarya</taxon>
        <taxon>Ascomycota</taxon>
        <taxon>Pezizomycotina</taxon>
        <taxon>Sordariomycetes</taxon>
        <taxon>Hypocreomycetidae</taxon>
        <taxon>Hypocreales</taxon>
        <taxon>Nectriaceae</taxon>
        <taxon>Fusarium</taxon>
    </lineage>
</organism>
<dbReference type="STRING" id="694270.A0A395SFK0"/>
<dbReference type="EMBL" id="PXOG01000167">
    <property type="protein sequence ID" value="RGP70862.1"/>
    <property type="molecule type" value="Genomic_DNA"/>
</dbReference>
<gene>
    <name evidence="1" type="ORF">FLONG3_7318</name>
</gene>
<keyword evidence="2" id="KW-1185">Reference proteome</keyword>
<name>A0A395SFK0_9HYPO</name>
<accession>A0A395SFK0</accession>
<evidence type="ECO:0000313" key="1">
    <source>
        <dbReference type="EMBL" id="RGP70862.1"/>
    </source>
</evidence>
<dbReference type="InterPro" id="IPR010828">
    <property type="entry name" value="Atf2/Sli1-like"/>
</dbReference>
<dbReference type="SUPFAM" id="SSF52777">
    <property type="entry name" value="CoA-dependent acyltransferases"/>
    <property type="match status" value="2"/>
</dbReference>
<dbReference type="PANTHER" id="PTHR28037">
    <property type="entry name" value="ALCOHOL O-ACETYLTRANSFERASE 1-RELATED"/>
    <property type="match status" value="1"/>
</dbReference>
<reference evidence="1 2" key="1">
    <citation type="journal article" date="2018" name="PLoS Pathog.">
        <title>Evolution of structural diversity of trichothecenes, a family of toxins produced by plant pathogenic and entomopathogenic fungi.</title>
        <authorList>
            <person name="Proctor R.H."/>
            <person name="McCormick S.P."/>
            <person name="Kim H.S."/>
            <person name="Cardoza R.E."/>
            <person name="Stanley A.M."/>
            <person name="Lindo L."/>
            <person name="Kelly A."/>
            <person name="Brown D.W."/>
            <person name="Lee T."/>
            <person name="Vaughan M.M."/>
            <person name="Alexander N.J."/>
            <person name="Busman M."/>
            <person name="Gutierrez S."/>
        </authorList>
    </citation>
    <scope>NUCLEOTIDE SEQUENCE [LARGE SCALE GENOMIC DNA]</scope>
    <source>
        <strain evidence="1 2">NRRL 20695</strain>
    </source>
</reference>
<dbReference type="GO" id="GO:0008080">
    <property type="term" value="F:N-acetyltransferase activity"/>
    <property type="evidence" value="ECO:0007669"/>
    <property type="project" value="TreeGrafter"/>
</dbReference>
<dbReference type="AlphaFoldDB" id="A0A395SFK0"/>
<comment type="caution">
    <text evidence="1">The sequence shown here is derived from an EMBL/GenBank/DDBJ whole genome shotgun (WGS) entry which is preliminary data.</text>
</comment>
<sequence length="490" mass="54346">MTTTSKMQTVRRLGLLEAASAAFHLMGLYRSVVVSATYSIPSGKQSDGAILAALGSLIAENPMLRVGIKDEGSTDAYFTHIPEMKLSNFVEFRTSASDTSFNKDLENLHCWCHDQIFQDVETRPPWRVFVLRPVGETPGFEAVVFAYHHSLMDGMGGRLFHEKLLEKLNSLPQDPSPPGILSFPESPVLPEPQDKVIDYTTTFSHRFLSVLNWMRPSFLGPATHDIWSAEPIEFSRPHKTRLVTLDIPAVVVESVLEATRSHRTSVTGLLHALALASLSRRVPDAPGFTSATPISMRPYISHTADPGLKQALFGCVSGTAHEHRSVEVNALRSAKGEALDGLVWSRARKIKDELKQKTSSLPANDGLQALNSITDWTDFLVERDGQKRKRTWEVSNIGMLTQAAENGDDKRTIWHAMFTNGPMVSSDPMSISVISVKNGTLTLGITWNDGVVDDQLMEGLREDLESCLNQLHEEGDLCVYWLYEDSEEEA</sequence>
<dbReference type="InterPro" id="IPR052058">
    <property type="entry name" value="Alcohol_O-acetyltransferase"/>
</dbReference>
<dbReference type="OrthoDB" id="2150604at2759"/>
<dbReference type="PANTHER" id="PTHR28037:SF1">
    <property type="entry name" value="ALCOHOL O-ACETYLTRANSFERASE 1-RELATED"/>
    <property type="match status" value="1"/>
</dbReference>
<dbReference type="Proteomes" id="UP000266234">
    <property type="component" value="Unassembled WGS sequence"/>
</dbReference>
<protein>
    <recommendedName>
        <fullName evidence="3">Alcohol acetyltransferase</fullName>
    </recommendedName>
</protein>
<dbReference type="Pfam" id="PF07247">
    <property type="entry name" value="AATase"/>
    <property type="match status" value="1"/>
</dbReference>